<evidence type="ECO:0000313" key="3">
    <source>
        <dbReference type="Proteomes" id="UP000756346"/>
    </source>
</evidence>
<accession>A0A9P8XS22</accession>
<keyword evidence="3" id="KW-1185">Reference proteome</keyword>
<dbReference type="Proteomes" id="UP000756346">
    <property type="component" value="Unassembled WGS sequence"/>
</dbReference>
<dbReference type="EMBL" id="JAGTJQ010000013">
    <property type="protein sequence ID" value="KAH7014363.1"/>
    <property type="molecule type" value="Genomic_DNA"/>
</dbReference>
<protein>
    <submittedName>
        <fullName evidence="2">Uncharacterized protein</fullName>
    </submittedName>
</protein>
<feature type="region of interest" description="Disordered" evidence="1">
    <location>
        <begin position="28"/>
        <end position="60"/>
    </location>
</feature>
<organism evidence="2 3">
    <name type="scientific">Microdochium trichocladiopsis</name>
    <dbReference type="NCBI Taxonomy" id="1682393"/>
    <lineage>
        <taxon>Eukaryota</taxon>
        <taxon>Fungi</taxon>
        <taxon>Dikarya</taxon>
        <taxon>Ascomycota</taxon>
        <taxon>Pezizomycotina</taxon>
        <taxon>Sordariomycetes</taxon>
        <taxon>Xylariomycetidae</taxon>
        <taxon>Xylariales</taxon>
        <taxon>Microdochiaceae</taxon>
        <taxon>Microdochium</taxon>
    </lineage>
</organism>
<proteinExistence type="predicted"/>
<feature type="compositionally biased region" description="Low complexity" evidence="1">
    <location>
        <begin position="39"/>
        <end position="60"/>
    </location>
</feature>
<sequence>MHLHPLMRESEVQTISCTRHSVAKETFIPSSAGGVGPDSSSAEGSSHSRSSGSRSTGSTASAVGSVDAAAFTENNGWTQIVELSTITRDLASTMKTPCISQHYMLRTKWYIRVGGLGREQLIEKAFRVTVHPPLSPNAAATPIQPLIGRLIPRMTGDSWMGEEREALPEYSP</sequence>
<gene>
    <name evidence="2" type="ORF">B0I36DRAFT_338631</name>
</gene>
<comment type="caution">
    <text evidence="2">The sequence shown here is derived from an EMBL/GenBank/DDBJ whole genome shotgun (WGS) entry which is preliminary data.</text>
</comment>
<dbReference type="GeneID" id="70185334"/>
<dbReference type="RefSeq" id="XP_046005330.1">
    <property type="nucleotide sequence ID" value="XM_046155788.1"/>
</dbReference>
<reference evidence="2" key="1">
    <citation type="journal article" date="2021" name="Nat. Commun.">
        <title>Genetic determinants of endophytism in the Arabidopsis root mycobiome.</title>
        <authorList>
            <person name="Mesny F."/>
            <person name="Miyauchi S."/>
            <person name="Thiergart T."/>
            <person name="Pickel B."/>
            <person name="Atanasova L."/>
            <person name="Karlsson M."/>
            <person name="Huettel B."/>
            <person name="Barry K.W."/>
            <person name="Haridas S."/>
            <person name="Chen C."/>
            <person name="Bauer D."/>
            <person name="Andreopoulos W."/>
            <person name="Pangilinan J."/>
            <person name="LaButti K."/>
            <person name="Riley R."/>
            <person name="Lipzen A."/>
            <person name="Clum A."/>
            <person name="Drula E."/>
            <person name="Henrissat B."/>
            <person name="Kohler A."/>
            <person name="Grigoriev I.V."/>
            <person name="Martin F.M."/>
            <person name="Hacquard S."/>
        </authorList>
    </citation>
    <scope>NUCLEOTIDE SEQUENCE</scope>
    <source>
        <strain evidence="2">MPI-CAGE-CH-0230</strain>
    </source>
</reference>
<name>A0A9P8XS22_9PEZI</name>
<dbReference type="AlphaFoldDB" id="A0A9P8XS22"/>
<evidence type="ECO:0000313" key="2">
    <source>
        <dbReference type="EMBL" id="KAH7014363.1"/>
    </source>
</evidence>
<evidence type="ECO:0000256" key="1">
    <source>
        <dbReference type="SAM" id="MobiDB-lite"/>
    </source>
</evidence>